<gene>
    <name evidence="1" type="ORF">V8G54_001747</name>
</gene>
<dbReference type="Proteomes" id="UP001374535">
    <property type="component" value="Chromosome 1"/>
</dbReference>
<keyword evidence="2" id="KW-1185">Reference proteome</keyword>
<dbReference type="EMBL" id="CP144700">
    <property type="protein sequence ID" value="WVZ23203.1"/>
    <property type="molecule type" value="Genomic_DNA"/>
</dbReference>
<evidence type="ECO:0000313" key="2">
    <source>
        <dbReference type="Proteomes" id="UP001374535"/>
    </source>
</evidence>
<proteinExistence type="predicted"/>
<evidence type="ECO:0000313" key="1">
    <source>
        <dbReference type="EMBL" id="WVZ23203.1"/>
    </source>
</evidence>
<sequence length="125" mass="13741">MGGTLVEDRQLGDNQSGGIQKLGILEKVVGQVDNHRVVHTLVVVDMQVVVHTQQKEELADQCVTSAEQGALPLLVGVQISHHACPFQSCAESACMHRPCSTQSQPNKIATEKPLEFPRFQQSWQQ</sequence>
<organism evidence="1 2">
    <name type="scientific">Vigna mungo</name>
    <name type="common">Black gram</name>
    <name type="synonym">Phaseolus mungo</name>
    <dbReference type="NCBI Taxonomy" id="3915"/>
    <lineage>
        <taxon>Eukaryota</taxon>
        <taxon>Viridiplantae</taxon>
        <taxon>Streptophyta</taxon>
        <taxon>Embryophyta</taxon>
        <taxon>Tracheophyta</taxon>
        <taxon>Spermatophyta</taxon>
        <taxon>Magnoliopsida</taxon>
        <taxon>eudicotyledons</taxon>
        <taxon>Gunneridae</taxon>
        <taxon>Pentapetalae</taxon>
        <taxon>rosids</taxon>
        <taxon>fabids</taxon>
        <taxon>Fabales</taxon>
        <taxon>Fabaceae</taxon>
        <taxon>Papilionoideae</taxon>
        <taxon>50 kb inversion clade</taxon>
        <taxon>NPAAA clade</taxon>
        <taxon>indigoferoid/millettioid clade</taxon>
        <taxon>Phaseoleae</taxon>
        <taxon>Vigna</taxon>
    </lineage>
</organism>
<accession>A0AAQ3P809</accession>
<protein>
    <submittedName>
        <fullName evidence="1">Uncharacterized protein</fullName>
    </submittedName>
</protein>
<name>A0AAQ3P809_VIGMU</name>
<dbReference type="AlphaFoldDB" id="A0AAQ3P809"/>
<reference evidence="1 2" key="1">
    <citation type="journal article" date="2023" name="Life. Sci Alliance">
        <title>Evolutionary insights into 3D genome organization and epigenetic landscape of Vigna mungo.</title>
        <authorList>
            <person name="Junaid A."/>
            <person name="Singh B."/>
            <person name="Bhatia S."/>
        </authorList>
    </citation>
    <scope>NUCLEOTIDE SEQUENCE [LARGE SCALE GENOMIC DNA]</scope>
    <source>
        <strain evidence="1">Urdbean</strain>
    </source>
</reference>